<evidence type="ECO:0000313" key="4">
    <source>
        <dbReference type="Proteomes" id="UP000015354"/>
    </source>
</evidence>
<dbReference type="OrthoDB" id="405996at2759"/>
<feature type="region of interest" description="Disordered" evidence="1">
    <location>
        <begin position="174"/>
        <end position="239"/>
    </location>
</feature>
<dbReference type="EMBL" id="ATMH01011869">
    <property type="protein sequence ID" value="EPY15650.1"/>
    <property type="molecule type" value="Genomic_DNA"/>
</dbReference>
<feature type="compositionally biased region" description="Polar residues" evidence="1">
    <location>
        <begin position="530"/>
        <end position="539"/>
    </location>
</feature>
<dbReference type="PANTHER" id="PTHR45662:SF2">
    <property type="entry name" value="PHOSPHATIDYLINOSITOL-3-PHOSPHATASE SAC1"/>
    <property type="match status" value="1"/>
</dbReference>
<accession>S9UYQ5</accession>
<protein>
    <submittedName>
        <fullName evidence="3">Synaptojanin</fullName>
    </submittedName>
</protein>
<name>S9UYQ5_9TRYP</name>
<organism evidence="3 4">
    <name type="scientific">Strigomonas culicis</name>
    <dbReference type="NCBI Taxonomy" id="28005"/>
    <lineage>
        <taxon>Eukaryota</taxon>
        <taxon>Discoba</taxon>
        <taxon>Euglenozoa</taxon>
        <taxon>Kinetoplastea</taxon>
        <taxon>Metakinetoplastina</taxon>
        <taxon>Trypanosomatida</taxon>
        <taxon>Trypanosomatidae</taxon>
        <taxon>Strigomonadinae</taxon>
        <taxon>Strigomonas</taxon>
    </lineage>
</organism>
<dbReference type="PANTHER" id="PTHR45662">
    <property type="entry name" value="PHOSPHATIDYLINOSITIDE PHOSPHATASE SAC1"/>
    <property type="match status" value="1"/>
</dbReference>
<feature type="compositionally biased region" description="Acidic residues" evidence="1">
    <location>
        <begin position="177"/>
        <end position="190"/>
    </location>
</feature>
<proteinExistence type="predicted"/>
<evidence type="ECO:0000259" key="2">
    <source>
        <dbReference type="PROSITE" id="PS50275"/>
    </source>
</evidence>
<dbReference type="Proteomes" id="UP000015354">
    <property type="component" value="Unassembled WGS sequence"/>
</dbReference>
<dbReference type="Pfam" id="PF02383">
    <property type="entry name" value="Syja_N"/>
    <property type="match status" value="1"/>
</dbReference>
<feature type="compositionally biased region" description="Low complexity" evidence="1">
    <location>
        <begin position="540"/>
        <end position="551"/>
    </location>
</feature>
<feature type="domain" description="SAC" evidence="2">
    <location>
        <begin position="345"/>
        <end position="502"/>
    </location>
</feature>
<feature type="region of interest" description="Disordered" evidence="1">
    <location>
        <begin position="515"/>
        <end position="583"/>
    </location>
</feature>
<dbReference type="GO" id="GO:0005783">
    <property type="term" value="C:endoplasmic reticulum"/>
    <property type="evidence" value="ECO:0007669"/>
    <property type="project" value="TreeGrafter"/>
</dbReference>
<feature type="compositionally biased region" description="Basic and acidic residues" evidence="1">
    <location>
        <begin position="219"/>
        <end position="228"/>
    </location>
</feature>
<dbReference type="InterPro" id="IPR002013">
    <property type="entry name" value="SAC_dom"/>
</dbReference>
<comment type="caution">
    <text evidence="3">The sequence shown here is derived from an EMBL/GenBank/DDBJ whole genome shotgun (WGS) entry which is preliminary data.</text>
</comment>
<keyword evidence="4" id="KW-1185">Reference proteome</keyword>
<dbReference type="AlphaFoldDB" id="S9UYQ5"/>
<evidence type="ECO:0000313" key="3">
    <source>
        <dbReference type="EMBL" id="EPY15650.1"/>
    </source>
</evidence>
<sequence>MEGHRSEPEHDLCAGQIILNAKRVYYVPHDPAVPPLQFKPELQAFVALDNRKREDFATATTLRDMTRHTYSASSPQRVTTRHYSTACDEGKRQSRRRGDGRTRMDGVSIDENIPCEALYGVLPINKNTSVLLYVTEKVLVDEVAACSLVDKGGRHRIYAVRKLEWMRLPSAFLGGADDNDGDGTDADDEEASQRRRASGSKEGGGNGEDADGSSPSSPEKWRNDRSEKAVNLSNSDSGKTEQTIAEYLEVVDRFCQRVEKENSSYPIPHYLREPASNTGVAPRERGGFTTGGSFLFYCPTLNLALDSASLIRQAAVGTDGAVRAGSDADELPDRLCPPYLELDEQYEDLFSWNHHLVLNFKVPTVKDVLTTLSEEGEAGAAKAAELQKRVRSFSDANSTSLFVPSFIRGYVGGAPIGLGERPPAAGAAALHMLFLSRLCRRWSGTRYNRRGVEPNESGVVANMCLTTVLLFDKQTNRIAAFDIIRGSVPRRWEQPANLSFKPTIKIHHPYTSACDHAGGGRKSGDAGAASSESLNDGNPSTSAGGSATSGSDSHHPDLRGPTMPGSTTSVSSSNSSSNYCSGHSSNAMAAAQELCQHFRLLKGLFPHIEHCVIVDTLSTSKLEKPLADNFLRCLRPSARKGVRGGRV</sequence>
<dbReference type="GO" id="GO:0043812">
    <property type="term" value="F:phosphatidylinositol-4-phosphate phosphatase activity"/>
    <property type="evidence" value="ECO:0007669"/>
    <property type="project" value="TreeGrafter"/>
</dbReference>
<dbReference type="PROSITE" id="PS50275">
    <property type="entry name" value="SAC"/>
    <property type="match status" value="1"/>
</dbReference>
<evidence type="ECO:0000256" key="1">
    <source>
        <dbReference type="SAM" id="MobiDB-lite"/>
    </source>
</evidence>
<feature type="compositionally biased region" description="Low complexity" evidence="1">
    <location>
        <begin position="566"/>
        <end position="583"/>
    </location>
</feature>
<reference evidence="3 4" key="1">
    <citation type="journal article" date="2013" name="PLoS ONE">
        <title>Predicting the Proteins of Angomonas deanei, Strigomonas culicis and Their Respective Endosymbionts Reveals New Aspects of the Trypanosomatidae Family.</title>
        <authorList>
            <person name="Motta M.C."/>
            <person name="Martins A.C."/>
            <person name="de Souza S.S."/>
            <person name="Catta-Preta C.M."/>
            <person name="Silva R."/>
            <person name="Klein C.C."/>
            <person name="de Almeida L.G."/>
            <person name="de Lima Cunha O."/>
            <person name="Ciapina L.P."/>
            <person name="Brocchi M."/>
            <person name="Colabardini A.C."/>
            <person name="de Araujo Lima B."/>
            <person name="Machado C.R."/>
            <person name="de Almeida Soares C.M."/>
            <person name="Probst C.M."/>
            <person name="de Menezes C.B."/>
            <person name="Thompson C.E."/>
            <person name="Bartholomeu D.C."/>
            <person name="Gradia D.F."/>
            <person name="Pavoni D.P."/>
            <person name="Grisard E.C."/>
            <person name="Fantinatti-Garboggini F."/>
            <person name="Marchini F.K."/>
            <person name="Rodrigues-Luiz G.F."/>
            <person name="Wagner G."/>
            <person name="Goldman G.H."/>
            <person name="Fietto J.L."/>
            <person name="Elias M.C."/>
            <person name="Goldman M.H."/>
            <person name="Sagot M.F."/>
            <person name="Pereira M."/>
            <person name="Stoco P.H."/>
            <person name="de Mendonca-Neto R.P."/>
            <person name="Teixeira S.M."/>
            <person name="Maciel T.E."/>
            <person name="de Oliveira Mendes T.A."/>
            <person name="Urmenyi T.P."/>
            <person name="de Souza W."/>
            <person name="Schenkman S."/>
            <person name="de Vasconcelos A.T."/>
        </authorList>
    </citation>
    <scope>NUCLEOTIDE SEQUENCE [LARGE SCALE GENOMIC DNA]</scope>
</reference>
<gene>
    <name evidence="3" type="ORF">STCU_11850</name>
</gene>
<dbReference type="GO" id="GO:0046856">
    <property type="term" value="P:phosphatidylinositol dephosphorylation"/>
    <property type="evidence" value="ECO:0007669"/>
    <property type="project" value="TreeGrafter"/>
</dbReference>